<reference evidence="1" key="1">
    <citation type="journal article" date="2023" name="Insect Mol. Biol.">
        <title>Genome sequencing provides insights into the evolution of gene families encoding plant cell wall-degrading enzymes in longhorned beetles.</title>
        <authorList>
            <person name="Shin N.R."/>
            <person name="Okamura Y."/>
            <person name="Kirsch R."/>
            <person name="Pauchet Y."/>
        </authorList>
    </citation>
    <scope>NUCLEOTIDE SEQUENCE</scope>
    <source>
        <strain evidence="1">MMC_N1</strain>
    </source>
</reference>
<evidence type="ECO:0000313" key="2">
    <source>
        <dbReference type="Proteomes" id="UP001162164"/>
    </source>
</evidence>
<dbReference type="Proteomes" id="UP001162164">
    <property type="component" value="Unassembled WGS sequence"/>
</dbReference>
<organism evidence="1 2">
    <name type="scientific">Molorchus minor</name>
    <dbReference type="NCBI Taxonomy" id="1323400"/>
    <lineage>
        <taxon>Eukaryota</taxon>
        <taxon>Metazoa</taxon>
        <taxon>Ecdysozoa</taxon>
        <taxon>Arthropoda</taxon>
        <taxon>Hexapoda</taxon>
        <taxon>Insecta</taxon>
        <taxon>Pterygota</taxon>
        <taxon>Neoptera</taxon>
        <taxon>Endopterygota</taxon>
        <taxon>Coleoptera</taxon>
        <taxon>Polyphaga</taxon>
        <taxon>Cucujiformia</taxon>
        <taxon>Chrysomeloidea</taxon>
        <taxon>Cerambycidae</taxon>
        <taxon>Lamiinae</taxon>
        <taxon>Monochamini</taxon>
        <taxon>Molorchus</taxon>
    </lineage>
</organism>
<name>A0ABQ9JQU9_9CUCU</name>
<gene>
    <name evidence="1" type="ORF">NQ317_001543</name>
</gene>
<sequence length="89" mass="10241">MVRRARDEEKNISNLDEIFKTLLINKGYGVSKMRDFLTFQLKKTGDYHEDMNSAVFKGWFKRILAKLPLGSVVVMDTSSFSKNRAAAHK</sequence>
<protein>
    <recommendedName>
        <fullName evidence="3">Transposase</fullName>
    </recommendedName>
</protein>
<proteinExistence type="predicted"/>
<comment type="caution">
    <text evidence="1">The sequence shown here is derived from an EMBL/GenBank/DDBJ whole genome shotgun (WGS) entry which is preliminary data.</text>
</comment>
<keyword evidence="2" id="KW-1185">Reference proteome</keyword>
<evidence type="ECO:0000313" key="1">
    <source>
        <dbReference type="EMBL" id="KAJ8979958.1"/>
    </source>
</evidence>
<evidence type="ECO:0008006" key="3">
    <source>
        <dbReference type="Google" id="ProtNLM"/>
    </source>
</evidence>
<dbReference type="EMBL" id="JAPWTJ010000300">
    <property type="protein sequence ID" value="KAJ8979958.1"/>
    <property type="molecule type" value="Genomic_DNA"/>
</dbReference>
<accession>A0ABQ9JQU9</accession>